<reference evidence="1 2" key="1">
    <citation type="submission" date="2020-12" db="EMBL/GenBank/DDBJ databases">
        <title>Draft genome sequence of furan degrading bacterial strain FUR100.</title>
        <authorList>
            <person name="Woiski C."/>
        </authorList>
    </citation>
    <scope>NUCLEOTIDE SEQUENCE [LARGE SCALE GENOMIC DNA]</scope>
    <source>
        <strain evidence="1 2">FUR100</strain>
    </source>
</reference>
<keyword evidence="2" id="KW-1185">Reference proteome</keyword>
<gene>
    <name evidence="1" type="ORF">I3517_33535</name>
</gene>
<dbReference type="EMBL" id="JAECSB010000100">
    <property type="protein sequence ID" value="MBH5147533.1"/>
    <property type="molecule type" value="Genomic_DNA"/>
</dbReference>
<accession>A0A0E4AFA3</accession>
<comment type="caution">
    <text evidence="1">The sequence shown here is derived from an EMBL/GenBank/DDBJ whole genome shotgun (WGS) entry which is preliminary data.</text>
</comment>
<dbReference type="KEGG" id="reb:XU06_30840"/>
<evidence type="ECO:0000313" key="2">
    <source>
        <dbReference type="Proteomes" id="UP000627573"/>
    </source>
</evidence>
<name>A0A0E4AFA3_RHOER</name>
<organism evidence="1 2">
    <name type="scientific">Rhodococcus erythropolis</name>
    <name type="common">Arthrobacter picolinophilus</name>
    <dbReference type="NCBI Taxonomy" id="1833"/>
    <lineage>
        <taxon>Bacteria</taxon>
        <taxon>Bacillati</taxon>
        <taxon>Actinomycetota</taxon>
        <taxon>Actinomycetes</taxon>
        <taxon>Mycobacteriales</taxon>
        <taxon>Nocardiaceae</taxon>
        <taxon>Rhodococcus</taxon>
        <taxon>Rhodococcus erythropolis group</taxon>
    </lineage>
</organism>
<proteinExistence type="predicted"/>
<dbReference type="Proteomes" id="UP000627573">
    <property type="component" value="Unassembled WGS sequence"/>
</dbReference>
<dbReference type="AlphaFoldDB" id="A0A0E4AFA3"/>
<protein>
    <submittedName>
        <fullName evidence="1">Uncharacterized protein</fullName>
    </submittedName>
</protein>
<dbReference type="RefSeq" id="WP_019750053.1">
    <property type="nucleotide sequence ID" value="NZ_BHXB01000003.1"/>
</dbReference>
<sequence>MGNNSAQNTYSSWVEQDTLKLGFADHELGRTVNPACGHATRIPVRRVSPFVVLGNTVREAPTPLLPPEDRVGAPFRARCVPLFANVVHCMGRSPGSVCVSVPIPGFFHRCPLGHTQLPTASRFFTRFAADGVISAAHQLPGTSYRD</sequence>
<evidence type="ECO:0000313" key="1">
    <source>
        <dbReference type="EMBL" id="MBH5147533.1"/>
    </source>
</evidence>